<keyword evidence="2" id="KW-1133">Transmembrane helix</keyword>
<evidence type="ECO:0000256" key="2">
    <source>
        <dbReference type="SAM" id="Phobius"/>
    </source>
</evidence>
<dbReference type="AlphaFoldDB" id="A0A841FXD9"/>
<feature type="transmembrane region" description="Helical" evidence="2">
    <location>
        <begin position="118"/>
        <end position="138"/>
    </location>
</feature>
<keyword evidence="4" id="KW-1185">Reference proteome</keyword>
<feature type="region of interest" description="Disordered" evidence="1">
    <location>
        <begin position="367"/>
        <end position="396"/>
    </location>
</feature>
<evidence type="ECO:0000256" key="1">
    <source>
        <dbReference type="SAM" id="MobiDB-lite"/>
    </source>
</evidence>
<keyword evidence="2" id="KW-0812">Transmembrane</keyword>
<sequence>MDPWTLVPEPLRQLLGSSPQTGAARLALAWLGGVVLFTALSAWVRRILTHAHHPEASRARRRGGDTVRVAMLTFLVAAVTGLALLVAGVATATGLLIASKWGSLLSGSPGPLAGRFDWNWVSYAYLAAALGHSLLLTWRYGRDVGEEGLSARPPRRLAKAYFRRWWGKWHAVWILFVLGGCGGAVAVLETQNGFPRDRYWIWGIVAACHGLSLWLTPWLLVVARSMLVNLYRLPGRQRRAHRIWSARVREERWLASRGLTWPEGPWKLYVREPGLTRAVRHIVLQDGRGGFEPVTWCGTARAGLRIEDAGKAKGGLCPDCGLADRVRWLDLMRRRAQGRGPVVTTPKVTVTPPPPPSQAVPAEVTMTRPPEAAPEAAVAPPPRAEEAVTTQTVPLPRQRPWTVARIRRLWRD</sequence>
<feature type="region of interest" description="Disordered" evidence="1">
    <location>
        <begin position="343"/>
        <end position="362"/>
    </location>
</feature>
<feature type="transmembrane region" description="Helical" evidence="2">
    <location>
        <begin position="200"/>
        <end position="223"/>
    </location>
</feature>
<dbReference type="EMBL" id="JACHGT010000014">
    <property type="protein sequence ID" value="MBB6038017.1"/>
    <property type="molecule type" value="Genomic_DNA"/>
</dbReference>
<feature type="transmembrane region" description="Helical" evidence="2">
    <location>
        <begin position="27"/>
        <end position="48"/>
    </location>
</feature>
<evidence type="ECO:0000313" key="4">
    <source>
        <dbReference type="Proteomes" id="UP000548476"/>
    </source>
</evidence>
<keyword evidence="2" id="KW-0472">Membrane</keyword>
<feature type="compositionally biased region" description="Low complexity" evidence="1">
    <location>
        <begin position="368"/>
        <end position="378"/>
    </location>
</feature>
<protein>
    <submittedName>
        <fullName evidence="3">Uncharacterized protein</fullName>
    </submittedName>
</protein>
<dbReference type="RefSeq" id="WP_184790816.1">
    <property type="nucleotide sequence ID" value="NZ_BONT01000066.1"/>
</dbReference>
<name>A0A841FXD9_9ACTN</name>
<feature type="transmembrane region" description="Helical" evidence="2">
    <location>
        <begin position="169"/>
        <end position="188"/>
    </location>
</feature>
<accession>A0A841FXD9</accession>
<proteinExistence type="predicted"/>
<reference evidence="3 4" key="1">
    <citation type="submission" date="2020-08" db="EMBL/GenBank/DDBJ databases">
        <title>Genomic Encyclopedia of Type Strains, Phase IV (KMG-IV): sequencing the most valuable type-strain genomes for metagenomic binning, comparative biology and taxonomic classification.</title>
        <authorList>
            <person name="Goeker M."/>
        </authorList>
    </citation>
    <scope>NUCLEOTIDE SEQUENCE [LARGE SCALE GENOMIC DNA]</scope>
    <source>
        <strain evidence="3 4">YIM 65646</strain>
    </source>
</reference>
<gene>
    <name evidence="3" type="ORF">HNR73_005897</name>
</gene>
<organism evidence="3 4">
    <name type="scientific">Phytomonospora endophytica</name>
    <dbReference type="NCBI Taxonomy" id="714109"/>
    <lineage>
        <taxon>Bacteria</taxon>
        <taxon>Bacillati</taxon>
        <taxon>Actinomycetota</taxon>
        <taxon>Actinomycetes</taxon>
        <taxon>Micromonosporales</taxon>
        <taxon>Micromonosporaceae</taxon>
        <taxon>Phytomonospora</taxon>
    </lineage>
</organism>
<dbReference type="Proteomes" id="UP000548476">
    <property type="component" value="Unassembled WGS sequence"/>
</dbReference>
<comment type="caution">
    <text evidence="3">The sequence shown here is derived from an EMBL/GenBank/DDBJ whole genome shotgun (WGS) entry which is preliminary data.</text>
</comment>
<feature type="transmembrane region" description="Helical" evidence="2">
    <location>
        <begin position="69"/>
        <end position="98"/>
    </location>
</feature>
<evidence type="ECO:0000313" key="3">
    <source>
        <dbReference type="EMBL" id="MBB6038017.1"/>
    </source>
</evidence>